<evidence type="ECO:0000259" key="1">
    <source>
        <dbReference type="PROSITE" id="PS50022"/>
    </source>
</evidence>
<dbReference type="InterPro" id="IPR000421">
    <property type="entry name" value="FA58C"/>
</dbReference>
<dbReference type="InterPro" id="IPR032163">
    <property type="entry name" value="DUF4999"/>
</dbReference>
<dbReference type="RefSeq" id="WP_269878586.1">
    <property type="nucleotide sequence ID" value="NZ_JAPZVM010000010.1"/>
</dbReference>
<dbReference type="SUPFAM" id="SSF49785">
    <property type="entry name" value="Galactose-binding domain-like"/>
    <property type="match status" value="1"/>
</dbReference>
<dbReference type="EMBL" id="JAPZVM010000010">
    <property type="protein sequence ID" value="MCZ8373275.1"/>
    <property type="molecule type" value="Genomic_DNA"/>
</dbReference>
<dbReference type="Pfam" id="PF16390">
    <property type="entry name" value="DUF4999"/>
    <property type="match status" value="1"/>
</dbReference>
<evidence type="ECO:0000313" key="3">
    <source>
        <dbReference type="Proteomes" id="UP001141933"/>
    </source>
</evidence>
<accession>A0ABT4PJM9</accession>
<feature type="domain" description="F5/8 type C" evidence="1">
    <location>
        <begin position="227"/>
        <end position="313"/>
    </location>
</feature>
<reference evidence="2" key="1">
    <citation type="submission" date="2022-12" db="EMBL/GenBank/DDBJ databases">
        <title>Phocaeicola acetigenes sp. nov., isolated feces from a healthy human.</title>
        <authorList>
            <person name="Do H."/>
            <person name="Ha Y.B."/>
            <person name="Kim J.-S."/>
            <person name="Suh M.K."/>
            <person name="Kim H.S."/>
            <person name="Lee J.-S."/>
        </authorList>
    </citation>
    <scope>NUCLEOTIDE SEQUENCE</scope>
    <source>
        <strain evidence="2">KGMB11183</strain>
    </source>
</reference>
<dbReference type="InterPro" id="IPR008979">
    <property type="entry name" value="Galactose-bd-like_sf"/>
</dbReference>
<proteinExistence type="predicted"/>
<dbReference type="Proteomes" id="UP001141933">
    <property type="component" value="Unassembled WGS sequence"/>
</dbReference>
<name>A0ABT4PJM9_9BACT</name>
<comment type="caution">
    <text evidence="2">The sequence shown here is derived from an EMBL/GenBank/DDBJ whole genome shotgun (WGS) entry which is preliminary data.</text>
</comment>
<evidence type="ECO:0000313" key="2">
    <source>
        <dbReference type="EMBL" id="MCZ8373275.1"/>
    </source>
</evidence>
<sequence length="315" mass="34680">MKKFFHYILMAAFIGGTIPFSSCNDDDENQLNEWNMSYVSLLPADYLRPIPSFTLKHIIDKGIEGSVEFQVMATLQKPASQDVSVNIDATCDGIAADKIVKSSDAAIIKAGDLKSEPVTISITDWSDIESVEEAAEYTLNIKVKDIVTGAVEVANSEFNQSVAVKIVKEQAKMEEFLFFNQVPENSTLYTNATDWDFSFMDGVENAGANSVAGTGGNDVATNGVPFWVSVDFKEVKKLTGIKTSHWGPGFAPSKVEILTSDNGSTWKSWGEVQTSGSYQTIAFKNVIEARYLKYQMVTVPSRVEITKLHVYMSNN</sequence>
<dbReference type="Gene3D" id="2.60.120.260">
    <property type="entry name" value="Galactose-binding domain-like"/>
    <property type="match status" value="1"/>
</dbReference>
<gene>
    <name evidence="2" type="ORF">O6P32_11250</name>
</gene>
<keyword evidence="3" id="KW-1185">Reference proteome</keyword>
<dbReference type="Pfam" id="PF00754">
    <property type="entry name" value="F5_F8_type_C"/>
    <property type="match status" value="1"/>
</dbReference>
<organism evidence="2 3">
    <name type="scientific">Phocaeicola acetigenes</name>
    <dbReference type="NCBI Taxonomy" id="3016083"/>
    <lineage>
        <taxon>Bacteria</taxon>
        <taxon>Pseudomonadati</taxon>
        <taxon>Bacteroidota</taxon>
        <taxon>Bacteroidia</taxon>
        <taxon>Bacteroidales</taxon>
        <taxon>Bacteroidaceae</taxon>
        <taxon>Phocaeicola</taxon>
    </lineage>
</organism>
<protein>
    <submittedName>
        <fullName evidence="2">DUF4999 domain-containing protein</fullName>
    </submittedName>
</protein>
<dbReference type="PROSITE" id="PS50022">
    <property type="entry name" value="FA58C_3"/>
    <property type="match status" value="1"/>
</dbReference>